<dbReference type="RefSeq" id="WP_251913892.1">
    <property type="nucleotide sequence ID" value="NZ_JAMRXG010000007.1"/>
</dbReference>
<comment type="caution">
    <text evidence="4">The sequence shown here is derived from an EMBL/GenBank/DDBJ whole genome shotgun (WGS) entry which is preliminary data.</text>
</comment>
<accession>A0A9X2IYF8</accession>
<dbReference type="Proteomes" id="UP001139157">
    <property type="component" value="Unassembled WGS sequence"/>
</dbReference>
<dbReference type="AlphaFoldDB" id="A0A9X2IYF8"/>
<organism evidence="4 5">
    <name type="scientific">Nocardia pulmonis</name>
    <dbReference type="NCBI Taxonomy" id="2951408"/>
    <lineage>
        <taxon>Bacteria</taxon>
        <taxon>Bacillati</taxon>
        <taxon>Actinomycetota</taxon>
        <taxon>Actinomycetes</taxon>
        <taxon>Mycobacteriales</taxon>
        <taxon>Nocardiaceae</taxon>
        <taxon>Nocardia</taxon>
    </lineage>
</organism>
<evidence type="ECO:0000256" key="2">
    <source>
        <dbReference type="ARBA" id="ARBA00022553"/>
    </source>
</evidence>
<dbReference type="PROSITE" id="PS00012">
    <property type="entry name" value="PHOSPHOPANTETHEINE"/>
    <property type="match status" value="1"/>
</dbReference>
<dbReference type="InterPro" id="IPR036736">
    <property type="entry name" value="ACP-like_sf"/>
</dbReference>
<feature type="domain" description="Carrier" evidence="3">
    <location>
        <begin position="5"/>
        <end position="81"/>
    </location>
</feature>
<reference evidence="4" key="1">
    <citation type="submission" date="2022-06" db="EMBL/GenBank/DDBJ databases">
        <title>Novel species in genus nocardia.</title>
        <authorList>
            <person name="Li F."/>
        </authorList>
    </citation>
    <scope>NUCLEOTIDE SEQUENCE</scope>
    <source>
        <strain evidence="4">CDC141</strain>
    </source>
</reference>
<dbReference type="InterPro" id="IPR009081">
    <property type="entry name" value="PP-bd_ACP"/>
</dbReference>
<name>A0A9X2IYF8_9NOCA</name>
<gene>
    <name evidence="4" type="ORF">NDR86_19235</name>
</gene>
<protein>
    <submittedName>
        <fullName evidence="4">Phosphopantetheine-binding protein</fullName>
    </submittedName>
</protein>
<dbReference type="InterPro" id="IPR006162">
    <property type="entry name" value="Ppantetheine_attach_site"/>
</dbReference>
<dbReference type="EMBL" id="JAMRXG010000007">
    <property type="protein sequence ID" value="MCM6775614.1"/>
    <property type="molecule type" value="Genomic_DNA"/>
</dbReference>
<evidence type="ECO:0000313" key="5">
    <source>
        <dbReference type="Proteomes" id="UP001139157"/>
    </source>
</evidence>
<keyword evidence="5" id="KW-1185">Reference proteome</keyword>
<evidence type="ECO:0000259" key="3">
    <source>
        <dbReference type="PROSITE" id="PS50075"/>
    </source>
</evidence>
<proteinExistence type="predicted"/>
<dbReference type="PROSITE" id="PS50075">
    <property type="entry name" value="CARRIER"/>
    <property type="match status" value="1"/>
</dbReference>
<evidence type="ECO:0000313" key="4">
    <source>
        <dbReference type="EMBL" id="MCM6775614.1"/>
    </source>
</evidence>
<dbReference type="SUPFAM" id="SSF47336">
    <property type="entry name" value="ACP-like"/>
    <property type="match status" value="1"/>
</dbReference>
<dbReference type="Pfam" id="PF00550">
    <property type="entry name" value="PP-binding"/>
    <property type="match status" value="1"/>
</dbReference>
<keyword evidence="2" id="KW-0597">Phosphoprotein</keyword>
<dbReference type="Gene3D" id="1.10.1200.10">
    <property type="entry name" value="ACP-like"/>
    <property type="match status" value="1"/>
</dbReference>
<evidence type="ECO:0000256" key="1">
    <source>
        <dbReference type="ARBA" id="ARBA00022450"/>
    </source>
</evidence>
<keyword evidence="1" id="KW-0596">Phosphopantetheine</keyword>
<sequence>MLRSDELTDIVRQAIALALAVDLDEVTPDKLLIPELGAESIDFLDITFRLEQFLPISIPRDDLNEQAEDVFGAGAAVDTLRRLTPLGAFLVRERLYGVDPAKVEIGMRVEDVSSLWTVRTWVGLCQRLLDTVPQQCPACAGPRTFVRNDEGEYHAACGNCHAELAAVPGDELNQRWFEEIRDTDEVAALLEASRKQAAEAEAATTQTPVAAE</sequence>